<gene>
    <name evidence="3" type="ORF">BpHYR1_032866</name>
</gene>
<name>A0A3M7P3K3_BRAPC</name>
<dbReference type="GO" id="GO:0004843">
    <property type="term" value="F:cysteine-type deubiquitinase activity"/>
    <property type="evidence" value="ECO:0007669"/>
    <property type="project" value="InterPro"/>
</dbReference>
<dbReference type="Proteomes" id="UP000276133">
    <property type="component" value="Unassembled WGS sequence"/>
</dbReference>
<organism evidence="3 4">
    <name type="scientific">Brachionus plicatilis</name>
    <name type="common">Marine rotifer</name>
    <name type="synonym">Brachionus muelleri</name>
    <dbReference type="NCBI Taxonomy" id="10195"/>
    <lineage>
        <taxon>Eukaryota</taxon>
        <taxon>Metazoa</taxon>
        <taxon>Spiralia</taxon>
        <taxon>Gnathifera</taxon>
        <taxon>Rotifera</taxon>
        <taxon>Eurotatoria</taxon>
        <taxon>Monogononta</taxon>
        <taxon>Pseudotrocha</taxon>
        <taxon>Ploima</taxon>
        <taxon>Brachionidae</taxon>
        <taxon>Brachionus</taxon>
    </lineage>
</organism>
<feature type="non-terminal residue" evidence="3">
    <location>
        <position position="1"/>
    </location>
</feature>
<proteinExistence type="predicted"/>
<feature type="region of interest" description="Disordered" evidence="1">
    <location>
        <begin position="91"/>
        <end position="112"/>
    </location>
</feature>
<comment type="caution">
    <text evidence="3">The sequence shown here is derived from an EMBL/GenBank/DDBJ whole genome shotgun (WGS) entry which is preliminary data.</text>
</comment>
<evidence type="ECO:0000313" key="3">
    <source>
        <dbReference type="EMBL" id="RMZ93645.1"/>
    </source>
</evidence>
<feature type="domain" description="Peptidase C19 ubiquitin carboxyl-terminal hydrolase" evidence="2">
    <location>
        <begin position="10"/>
        <end position="78"/>
    </location>
</feature>
<evidence type="ECO:0000259" key="2">
    <source>
        <dbReference type="Pfam" id="PF00443"/>
    </source>
</evidence>
<dbReference type="Gene3D" id="3.90.70.10">
    <property type="entry name" value="Cysteine proteinases"/>
    <property type="match status" value="1"/>
</dbReference>
<sequence>KNAEIDSELNRNNDIAFVKSLHELLVEMSKMEQSDRRPIYTPRKFVNTVWTLLSFWSDGSQQDAHEFLQYTIHFINECDLSLRKLQQQYHSDQAADEAKPKRAGRKTPRQADITTLATSNPLLLVTDESSSSSVSSTCSSSASSTSAVSAPIFRLKTAPNTASTIHTEANLLRTPTKGGASSFNISLLDSSLNSKKESQEELIFRPLIKSDTLANKSATKKSSPILTDSDLVSKRLKETLNSPPFKMAQQCSSNGLANDSDSIIIMDSDDEVYFMDDNEPMPPLATSAQLCESFALKKCYVLLEKIKLEKMEEPIVQRTSPAKPEVKLGKKFKRTRPVENSVILMDLDAISCVSAARSSSSANCE</sequence>
<reference evidence="3 4" key="1">
    <citation type="journal article" date="2018" name="Sci. Rep.">
        <title>Genomic signatures of local adaptation to the degree of environmental predictability in rotifers.</title>
        <authorList>
            <person name="Franch-Gras L."/>
            <person name="Hahn C."/>
            <person name="Garcia-Roger E.M."/>
            <person name="Carmona M.J."/>
            <person name="Serra M."/>
            <person name="Gomez A."/>
        </authorList>
    </citation>
    <scope>NUCLEOTIDE SEQUENCE [LARGE SCALE GENOMIC DNA]</scope>
    <source>
        <strain evidence="3">HYR1</strain>
    </source>
</reference>
<dbReference type="InterPro" id="IPR038765">
    <property type="entry name" value="Papain-like_cys_pep_sf"/>
</dbReference>
<keyword evidence="4" id="KW-1185">Reference proteome</keyword>
<evidence type="ECO:0000313" key="4">
    <source>
        <dbReference type="Proteomes" id="UP000276133"/>
    </source>
</evidence>
<dbReference type="SUPFAM" id="SSF54001">
    <property type="entry name" value="Cysteine proteinases"/>
    <property type="match status" value="1"/>
</dbReference>
<evidence type="ECO:0000256" key="1">
    <source>
        <dbReference type="SAM" id="MobiDB-lite"/>
    </source>
</evidence>
<dbReference type="GO" id="GO:0016579">
    <property type="term" value="P:protein deubiquitination"/>
    <property type="evidence" value="ECO:0007669"/>
    <property type="project" value="InterPro"/>
</dbReference>
<dbReference type="Pfam" id="PF00443">
    <property type="entry name" value="UCH"/>
    <property type="match status" value="1"/>
</dbReference>
<dbReference type="AlphaFoldDB" id="A0A3M7P3K3"/>
<protein>
    <recommendedName>
        <fullName evidence="2">Peptidase C19 ubiquitin carboxyl-terminal hydrolase domain-containing protein</fullName>
    </recommendedName>
</protein>
<dbReference type="InterPro" id="IPR001394">
    <property type="entry name" value="Peptidase_C19_UCH"/>
</dbReference>
<accession>A0A3M7P3K3</accession>
<dbReference type="EMBL" id="REGN01013650">
    <property type="protein sequence ID" value="RMZ93645.1"/>
    <property type="molecule type" value="Genomic_DNA"/>
</dbReference>
<feature type="non-terminal residue" evidence="3">
    <location>
        <position position="365"/>
    </location>
</feature>